<evidence type="ECO:0000313" key="2">
    <source>
        <dbReference type="EMBL" id="KAG7048540.1"/>
    </source>
</evidence>
<dbReference type="EMBL" id="JAESDN010000006">
    <property type="protein sequence ID" value="KAG7048540.1"/>
    <property type="molecule type" value="Genomic_DNA"/>
</dbReference>
<comment type="caution">
    <text evidence="2">The sequence shown here is derived from an EMBL/GenBank/DDBJ whole genome shotgun (WGS) entry which is preliminary data.</text>
</comment>
<organism evidence="2 3">
    <name type="scientific">Colletotrichum scovillei</name>
    <dbReference type="NCBI Taxonomy" id="1209932"/>
    <lineage>
        <taxon>Eukaryota</taxon>
        <taxon>Fungi</taxon>
        <taxon>Dikarya</taxon>
        <taxon>Ascomycota</taxon>
        <taxon>Pezizomycotina</taxon>
        <taxon>Sordariomycetes</taxon>
        <taxon>Hypocreomycetidae</taxon>
        <taxon>Glomerellales</taxon>
        <taxon>Glomerellaceae</taxon>
        <taxon>Colletotrichum</taxon>
        <taxon>Colletotrichum acutatum species complex</taxon>
    </lineage>
</organism>
<feature type="signal peptide" evidence="1">
    <location>
        <begin position="1"/>
        <end position="28"/>
    </location>
</feature>
<feature type="non-terminal residue" evidence="2">
    <location>
        <position position="1"/>
    </location>
</feature>
<keyword evidence="3" id="KW-1185">Reference proteome</keyword>
<name>A0A9P7R2Z3_9PEZI</name>
<feature type="chain" id="PRO_5040215027" evidence="1">
    <location>
        <begin position="29"/>
        <end position="163"/>
    </location>
</feature>
<protein>
    <submittedName>
        <fullName evidence="2">Uncharacterized protein</fullName>
    </submittedName>
</protein>
<evidence type="ECO:0000256" key="1">
    <source>
        <dbReference type="SAM" id="SignalP"/>
    </source>
</evidence>
<gene>
    <name evidence="2" type="ORF">JMJ77_014177</name>
</gene>
<reference evidence="2" key="1">
    <citation type="submission" date="2021-05" db="EMBL/GenBank/DDBJ databases">
        <title>Comparative genomics of three Colletotrichum scovillei strains and genetic complementation revealed genes involved fungal growth and virulence on chili pepper.</title>
        <authorList>
            <person name="Hsieh D.-K."/>
            <person name="Chuang S.-C."/>
            <person name="Chen C.-Y."/>
            <person name="Chao Y.-T."/>
            <person name="Lu M.-Y.J."/>
            <person name="Lee M.-H."/>
            <person name="Shih M.-C."/>
        </authorList>
    </citation>
    <scope>NUCLEOTIDE SEQUENCE</scope>
    <source>
        <strain evidence="2">Coll-153</strain>
    </source>
</reference>
<sequence length="163" mass="17450">AIHHSSGSHPSDFVFLLSSAPLFTFLCTLNTLNNRSTAGQAVQVPVSATARATASLSPGHLPTCHPPPTHSQNVGTSSEYLMYLGQVPVRFPPPSITLAEDEEPALCKCEEDVDGGGFPGCFRPWRLLSWICSSRVESSQTITLHCTPAHPSAPFPSLTLTRP</sequence>
<dbReference type="Proteomes" id="UP000699042">
    <property type="component" value="Unassembled WGS sequence"/>
</dbReference>
<accession>A0A9P7R2Z3</accession>
<dbReference type="AlphaFoldDB" id="A0A9P7R2Z3"/>
<keyword evidence="1" id="KW-0732">Signal</keyword>
<evidence type="ECO:0000313" key="3">
    <source>
        <dbReference type="Proteomes" id="UP000699042"/>
    </source>
</evidence>
<proteinExistence type="predicted"/>